<accession>A0ABM1BJH2</accession>
<feature type="compositionally biased region" description="Low complexity" evidence="1">
    <location>
        <begin position="306"/>
        <end position="317"/>
    </location>
</feature>
<evidence type="ECO:0000313" key="2">
    <source>
        <dbReference type="Proteomes" id="UP000694941"/>
    </source>
</evidence>
<feature type="compositionally biased region" description="Acidic residues" evidence="1">
    <location>
        <begin position="9"/>
        <end position="18"/>
    </location>
</feature>
<feature type="region of interest" description="Disordered" evidence="1">
    <location>
        <begin position="285"/>
        <end position="349"/>
    </location>
</feature>
<gene>
    <name evidence="3" type="primary">LOC106467429</name>
</gene>
<evidence type="ECO:0000256" key="1">
    <source>
        <dbReference type="SAM" id="MobiDB-lite"/>
    </source>
</evidence>
<organism evidence="2 3">
    <name type="scientific">Limulus polyphemus</name>
    <name type="common">Atlantic horseshoe crab</name>
    <dbReference type="NCBI Taxonomy" id="6850"/>
    <lineage>
        <taxon>Eukaryota</taxon>
        <taxon>Metazoa</taxon>
        <taxon>Ecdysozoa</taxon>
        <taxon>Arthropoda</taxon>
        <taxon>Chelicerata</taxon>
        <taxon>Merostomata</taxon>
        <taxon>Xiphosura</taxon>
        <taxon>Limulidae</taxon>
        <taxon>Limulus</taxon>
    </lineage>
</organism>
<evidence type="ECO:0000313" key="3">
    <source>
        <dbReference type="RefSeq" id="XP_013783234.1"/>
    </source>
</evidence>
<feature type="compositionally biased region" description="Basic and acidic residues" evidence="1">
    <location>
        <begin position="285"/>
        <end position="303"/>
    </location>
</feature>
<keyword evidence="2" id="KW-1185">Reference proteome</keyword>
<dbReference type="GeneID" id="106467429"/>
<feature type="compositionally biased region" description="Basic and acidic residues" evidence="1">
    <location>
        <begin position="328"/>
        <end position="342"/>
    </location>
</feature>
<sequence length="405" mass="46729">MSDVGVNSEMDEESEQEDSSDKFEEQLECDQNLPALLFDYNEIADLLLKTAKFPEIRPQNRSVMYTLVAQFRDLEQGIYPLERTEDSGSDLDLTKEDIKDALRSLRLEEENVRKENFAWKVKERKLKKLNKRQPNDKIGNDEKEEENIPLEERLSDNMTVTCNEESLSETVMNQTESLSKINCKKRKLGGTEDEAKSIVVPKNFRKRKAIKKEKGKTREKKFIGEKSCVGSQDLYKRDNRLKKIAHTQLPNNSLQKNIDHNDSLNHSKNDEDVFLTESEKYSWRSNESKTEELGKSTESEARLIESSYVPNSSPSTSWKTQTLNKGTLRNDEEKQNNEDSTPKVDSVSAPCPFARFKKNLPKHSVFFRKSISKVKKNMPQKLSKASKPKQIHRDGKKSELSSIQK</sequence>
<name>A0ABM1BJH2_LIMPO</name>
<feature type="compositionally biased region" description="Basic residues" evidence="1">
    <location>
        <begin position="371"/>
        <end position="390"/>
    </location>
</feature>
<dbReference type="RefSeq" id="XP_013783234.1">
    <property type="nucleotide sequence ID" value="XM_013927780.2"/>
</dbReference>
<feature type="region of interest" description="Disordered" evidence="1">
    <location>
        <begin position="248"/>
        <end position="270"/>
    </location>
</feature>
<reference evidence="3" key="1">
    <citation type="submission" date="2025-08" db="UniProtKB">
        <authorList>
            <consortium name="RefSeq"/>
        </authorList>
    </citation>
    <scope>IDENTIFICATION</scope>
    <source>
        <tissue evidence="3">Muscle</tissue>
    </source>
</reference>
<proteinExistence type="predicted"/>
<dbReference type="Proteomes" id="UP000694941">
    <property type="component" value="Unplaced"/>
</dbReference>
<feature type="region of interest" description="Disordered" evidence="1">
    <location>
        <begin position="1"/>
        <end position="26"/>
    </location>
</feature>
<feature type="compositionally biased region" description="Polar residues" evidence="1">
    <location>
        <begin position="318"/>
        <end position="327"/>
    </location>
</feature>
<feature type="compositionally biased region" description="Basic and acidic residues" evidence="1">
    <location>
        <begin position="257"/>
        <end position="270"/>
    </location>
</feature>
<protein>
    <submittedName>
        <fullName evidence="3">Uncharacterized protein LOC106467429</fullName>
    </submittedName>
</protein>
<feature type="region of interest" description="Disordered" evidence="1">
    <location>
        <begin position="371"/>
        <end position="405"/>
    </location>
</feature>